<keyword evidence="1" id="KW-0202">Cytokine</keyword>
<feature type="domain" description="Chemokine interleukin-8-like" evidence="2">
    <location>
        <begin position="72"/>
        <end position="136"/>
    </location>
</feature>
<dbReference type="SUPFAM" id="SSF54117">
    <property type="entry name" value="Interleukin 8-like chemokines"/>
    <property type="match status" value="3"/>
</dbReference>
<accession>A0A9Q1I025</accession>
<dbReference type="PANTHER" id="PTHR12015:SF108">
    <property type="entry name" value="C-C MOTIF CHEMOKINE 20"/>
    <property type="match status" value="1"/>
</dbReference>
<dbReference type="GO" id="GO:0008009">
    <property type="term" value="F:chemokine activity"/>
    <property type="evidence" value="ECO:0007669"/>
    <property type="project" value="InterPro"/>
</dbReference>
<organism evidence="3 4">
    <name type="scientific">Conger conger</name>
    <name type="common">Conger eel</name>
    <name type="synonym">Muraena conger</name>
    <dbReference type="NCBI Taxonomy" id="82655"/>
    <lineage>
        <taxon>Eukaryota</taxon>
        <taxon>Metazoa</taxon>
        <taxon>Chordata</taxon>
        <taxon>Craniata</taxon>
        <taxon>Vertebrata</taxon>
        <taxon>Euteleostomi</taxon>
        <taxon>Actinopterygii</taxon>
        <taxon>Neopterygii</taxon>
        <taxon>Teleostei</taxon>
        <taxon>Anguilliformes</taxon>
        <taxon>Congridae</taxon>
        <taxon>Conger</taxon>
    </lineage>
</organism>
<dbReference type="GO" id="GO:0005615">
    <property type="term" value="C:extracellular space"/>
    <property type="evidence" value="ECO:0007669"/>
    <property type="project" value="UniProtKB-KW"/>
</dbReference>
<dbReference type="GO" id="GO:0006955">
    <property type="term" value="P:immune response"/>
    <property type="evidence" value="ECO:0007669"/>
    <property type="project" value="InterPro"/>
</dbReference>
<protein>
    <recommendedName>
        <fullName evidence="2">Chemokine interleukin-8-like domain-containing protein</fullName>
    </recommendedName>
</protein>
<dbReference type="Proteomes" id="UP001152803">
    <property type="component" value="Unassembled WGS sequence"/>
</dbReference>
<evidence type="ECO:0000313" key="3">
    <source>
        <dbReference type="EMBL" id="KAJ8274386.1"/>
    </source>
</evidence>
<sequence length="287" mass="31753">MPVATILPPGHQNIDDVIFITVKGRKICANSKDKWTVVPAVRHPSCTMSSATILSALLLAVAIVSATEAKNGGGCCVTYSRGSQVRKLPLNLIKEYRMQEVTGTCHIQAVVLITQRNRRICADPEAKSVKQILKQLRGKKKKTQSARRRKEKHAVYKHAQQELAFTSTRSVFVSAMFECRPIFAVLLGVLLSIPSHNAAFGPLKHACCVKYTVKPLPFGSIKGFVEQSSREICRIDAIIFFTIRDKKVCASAEDEWVKRYLLRLSSKLKTLVSNSDLKSTNGSGNIN</sequence>
<dbReference type="Pfam" id="PF00048">
    <property type="entry name" value="IL8"/>
    <property type="match status" value="3"/>
</dbReference>
<dbReference type="InterPro" id="IPR001811">
    <property type="entry name" value="Chemokine_IL8-like_dom"/>
</dbReference>
<feature type="domain" description="Chemokine interleukin-8-like" evidence="2">
    <location>
        <begin position="204"/>
        <end position="264"/>
    </location>
</feature>
<dbReference type="CDD" id="cd00272">
    <property type="entry name" value="Chemokine_CC"/>
    <property type="match status" value="1"/>
</dbReference>
<proteinExistence type="predicted"/>
<dbReference type="InterPro" id="IPR039809">
    <property type="entry name" value="Chemokine_b/g/d"/>
</dbReference>
<keyword evidence="4" id="KW-1185">Reference proteome</keyword>
<dbReference type="OrthoDB" id="8870994at2759"/>
<evidence type="ECO:0000256" key="1">
    <source>
        <dbReference type="ARBA" id="ARBA00022514"/>
    </source>
</evidence>
<reference evidence="3" key="1">
    <citation type="journal article" date="2023" name="Science">
        <title>Genome structures resolve the early diversification of teleost fishes.</title>
        <authorList>
            <person name="Parey E."/>
            <person name="Louis A."/>
            <person name="Montfort J."/>
            <person name="Bouchez O."/>
            <person name="Roques C."/>
            <person name="Iampietro C."/>
            <person name="Lluch J."/>
            <person name="Castinel A."/>
            <person name="Donnadieu C."/>
            <person name="Desvignes T."/>
            <person name="Floi Bucao C."/>
            <person name="Jouanno E."/>
            <person name="Wen M."/>
            <person name="Mejri S."/>
            <person name="Dirks R."/>
            <person name="Jansen H."/>
            <person name="Henkel C."/>
            <person name="Chen W.J."/>
            <person name="Zahm M."/>
            <person name="Cabau C."/>
            <person name="Klopp C."/>
            <person name="Thompson A.W."/>
            <person name="Robinson-Rechavi M."/>
            <person name="Braasch I."/>
            <person name="Lecointre G."/>
            <person name="Bobe J."/>
            <person name="Postlethwait J.H."/>
            <person name="Berthelot C."/>
            <person name="Roest Crollius H."/>
            <person name="Guiguen Y."/>
        </authorList>
    </citation>
    <scope>NUCLEOTIDE SEQUENCE</scope>
    <source>
        <strain evidence="3">Concon-B</strain>
    </source>
</reference>
<evidence type="ECO:0000313" key="4">
    <source>
        <dbReference type="Proteomes" id="UP001152803"/>
    </source>
</evidence>
<dbReference type="PANTHER" id="PTHR12015">
    <property type="entry name" value="SMALL INDUCIBLE CYTOKINE A"/>
    <property type="match status" value="1"/>
</dbReference>
<evidence type="ECO:0000259" key="2">
    <source>
        <dbReference type="SMART" id="SM00199"/>
    </source>
</evidence>
<comment type="caution">
    <text evidence="3">The sequence shown here is derived from an EMBL/GenBank/DDBJ whole genome shotgun (WGS) entry which is preliminary data.</text>
</comment>
<dbReference type="AlphaFoldDB" id="A0A9Q1I025"/>
<gene>
    <name evidence="3" type="ORF">COCON_G00090110</name>
</gene>
<dbReference type="Gene3D" id="2.40.50.40">
    <property type="match status" value="3"/>
</dbReference>
<dbReference type="EMBL" id="JAFJMO010000006">
    <property type="protein sequence ID" value="KAJ8274386.1"/>
    <property type="molecule type" value="Genomic_DNA"/>
</dbReference>
<dbReference type="InterPro" id="IPR036048">
    <property type="entry name" value="Interleukin_8-like_sf"/>
</dbReference>
<name>A0A9Q1I025_CONCO</name>
<dbReference type="SMART" id="SM00199">
    <property type="entry name" value="SCY"/>
    <property type="match status" value="2"/>
</dbReference>